<name>A0ACD6A0Y3_AVESA</name>
<evidence type="ECO:0000313" key="2">
    <source>
        <dbReference type="Proteomes" id="UP001732700"/>
    </source>
</evidence>
<proteinExistence type="predicted"/>
<dbReference type="EnsemblPlants" id="AVESA.00010b.r2.7CG0704420.1">
    <property type="protein sequence ID" value="AVESA.00010b.r2.7CG0704420.1.CDS.1"/>
    <property type="gene ID" value="AVESA.00010b.r2.7CG0704420"/>
</dbReference>
<reference evidence="1" key="1">
    <citation type="submission" date="2021-05" db="EMBL/GenBank/DDBJ databases">
        <authorList>
            <person name="Scholz U."/>
            <person name="Mascher M."/>
            <person name="Fiebig A."/>
        </authorList>
    </citation>
    <scope>NUCLEOTIDE SEQUENCE [LARGE SCALE GENOMIC DNA]</scope>
</reference>
<organism evidence="1 2">
    <name type="scientific">Avena sativa</name>
    <name type="common">Oat</name>
    <dbReference type="NCBI Taxonomy" id="4498"/>
    <lineage>
        <taxon>Eukaryota</taxon>
        <taxon>Viridiplantae</taxon>
        <taxon>Streptophyta</taxon>
        <taxon>Embryophyta</taxon>
        <taxon>Tracheophyta</taxon>
        <taxon>Spermatophyta</taxon>
        <taxon>Magnoliopsida</taxon>
        <taxon>Liliopsida</taxon>
        <taxon>Poales</taxon>
        <taxon>Poaceae</taxon>
        <taxon>BOP clade</taxon>
        <taxon>Pooideae</taxon>
        <taxon>Poodae</taxon>
        <taxon>Poeae</taxon>
        <taxon>Poeae Chloroplast Group 1 (Aveneae type)</taxon>
        <taxon>Aveninae</taxon>
        <taxon>Avena</taxon>
    </lineage>
</organism>
<accession>A0ACD6A0Y3</accession>
<dbReference type="Proteomes" id="UP001732700">
    <property type="component" value="Chromosome 7C"/>
</dbReference>
<protein>
    <submittedName>
        <fullName evidence="1">Uncharacterized protein</fullName>
    </submittedName>
</protein>
<evidence type="ECO:0000313" key="1">
    <source>
        <dbReference type="EnsemblPlants" id="AVESA.00010b.r2.7CG0704420.1.CDS.1"/>
    </source>
</evidence>
<reference evidence="1" key="2">
    <citation type="submission" date="2025-09" db="UniProtKB">
        <authorList>
            <consortium name="EnsemblPlants"/>
        </authorList>
    </citation>
    <scope>IDENTIFICATION</scope>
</reference>
<keyword evidence="2" id="KW-1185">Reference proteome</keyword>
<sequence length="375" mass="38858">MIQELLGGTAMDQQLKCPGANGANQHHASLPMVLQPISSNPSPTSSSTSSRSSTQRSPSATSSPQAPPGPEQAPLRCPRCNSSNTKFCYYNNYNLTQPRHFCKTCRRYWTKGGALRNVPIGGGCRKPRPMPAPVAKAQPSSCKSVVGVGTAPTLGLGMGMGGGPMSWASAPQAATAQLMALLNSARAGYGGSNMHRLLGLDTMGQLQVLPGSANGMSPSLWPPQATHRATMPPPPMHLDSQLGMGSLGLGQGHHDLLSGLGLKPPSSSPSQAQLASSYYSDQLNAVVSNGTAVRPPAYDSPASSYPCTTAMCSLPPAASTVSAAPTSHTVGMDHQGPVTSLGLQEMQYWSGGPSSMSMSMSMAWPDLPTLNGSFP</sequence>